<proteinExistence type="predicted"/>
<feature type="compositionally biased region" description="Basic and acidic residues" evidence="1">
    <location>
        <begin position="16"/>
        <end position="26"/>
    </location>
</feature>
<accession>A0A3M9MV89</accession>
<evidence type="ECO:0000313" key="3">
    <source>
        <dbReference type="EMBL" id="RNI29462.1"/>
    </source>
</evidence>
<sequence>MTKNLAFEEGGEETGTDAHRKAVEGAEPKDFFRQKRTAAEIKEEILTRFFPLWAEEVLAGQAGVQEPAAIYTDLNAAAGAPAVQKILRNIYASIGSRHNLNATFQTFWGDGNKPALAQLQQTIQALPYYQELTQPPVFLHNAESKGTFGAALQQESPTLAVLDPFSYRYAQETFLQALESKNMHLFLLFEGSKMKALAKKASADDFAQRLFGAQWPAVQGFSARSASSHKKEEFLLGSLQSAIRERGFRVLQFRFYLSGKDQPHQYLLFVSRSESSCTKLKEILLDYSDLQEDGVPLMSVNQKPLRLLVPEYAQYLQYSLHKLPQELLEKAKAYNRLSLEKIYEKHNVETNYSKANYLAALIKLKEQGKILLLNPKTGQQVHKLSVQCLIKFNP</sequence>
<dbReference type="OrthoDB" id="845703at2"/>
<feature type="region of interest" description="Disordered" evidence="1">
    <location>
        <begin position="1"/>
        <end position="26"/>
    </location>
</feature>
<evidence type="ECO:0000313" key="4">
    <source>
        <dbReference type="Proteomes" id="UP000271010"/>
    </source>
</evidence>
<evidence type="ECO:0000259" key="2">
    <source>
        <dbReference type="Pfam" id="PF22560"/>
    </source>
</evidence>
<dbReference type="RefSeq" id="WP_123132548.1">
    <property type="nucleotide sequence ID" value="NZ_RJJE01000009.1"/>
</dbReference>
<comment type="caution">
    <text evidence="3">The sequence shown here is derived from an EMBL/GenBank/DDBJ whole genome shotgun (WGS) entry which is preliminary data.</text>
</comment>
<organism evidence="3 4">
    <name type="scientific">Rufibacter immobilis</name>
    <dbReference type="NCBI Taxonomy" id="1348778"/>
    <lineage>
        <taxon>Bacteria</taxon>
        <taxon>Pseudomonadati</taxon>
        <taxon>Bacteroidota</taxon>
        <taxon>Cytophagia</taxon>
        <taxon>Cytophagales</taxon>
        <taxon>Hymenobacteraceae</taxon>
        <taxon>Rufibacter</taxon>
    </lineage>
</organism>
<name>A0A3M9MV89_9BACT</name>
<dbReference type="EMBL" id="RJJE01000009">
    <property type="protein sequence ID" value="RNI29462.1"/>
    <property type="molecule type" value="Genomic_DNA"/>
</dbReference>
<dbReference type="Proteomes" id="UP000271010">
    <property type="component" value="Unassembled WGS sequence"/>
</dbReference>
<keyword evidence="4" id="KW-1185">Reference proteome</keyword>
<reference evidence="3 4" key="1">
    <citation type="submission" date="2018-11" db="EMBL/GenBank/DDBJ databases">
        <title>Rufibacter latericius sp. nov., isolated from water in Baiyang Lake.</title>
        <authorList>
            <person name="Yang Y."/>
        </authorList>
    </citation>
    <scope>NUCLEOTIDE SEQUENCE [LARGE SCALE GENOMIC DNA]</scope>
    <source>
        <strain evidence="3 4">MCC P1</strain>
    </source>
</reference>
<dbReference type="AlphaFoldDB" id="A0A3M9MV89"/>
<gene>
    <name evidence="3" type="ORF">EFA69_07845</name>
</gene>
<feature type="domain" description="GMT-like wHTH" evidence="2">
    <location>
        <begin position="316"/>
        <end position="376"/>
    </location>
</feature>
<protein>
    <recommendedName>
        <fullName evidence="2">GMT-like wHTH domain-containing protein</fullName>
    </recommendedName>
</protein>
<dbReference type="InterPro" id="IPR054339">
    <property type="entry name" value="GMT_wHTH"/>
</dbReference>
<evidence type="ECO:0000256" key="1">
    <source>
        <dbReference type="SAM" id="MobiDB-lite"/>
    </source>
</evidence>
<dbReference type="Pfam" id="PF22560">
    <property type="entry name" value="GMT-wHTH"/>
    <property type="match status" value="1"/>
</dbReference>